<dbReference type="Proteomes" id="UP000232722">
    <property type="component" value="Unassembled WGS sequence"/>
</dbReference>
<keyword evidence="1" id="KW-0175">Coiled coil</keyword>
<comment type="caution">
    <text evidence="3">The sequence shown here is derived from an EMBL/GenBank/DDBJ whole genome shotgun (WGS) entry which is preliminary data.</text>
</comment>
<gene>
    <name evidence="4" type="ORF">RhiirA1_535504</name>
    <name evidence="3" type="ORF">RhiirA5_495977</name>
</gene>
<dbReference type="VEuPathDB" id="FungiDB:RhiirA1_535504"/>
<dbReference type="EMBL" id="LLXJ01000177">
    <property type="protein sequence ID" value="PKC13659.1"/>
    <property type="molecule type" value="Genomic_DNA"/>
</dbReference>
<dbReference type="Proteomes" id="UP000232688">
    <property type="component" value="Unassembled WGS sequence"/>
</dbReference>
<feature type="compositionally biased region" description="Basic residues" evidence="2">
    <location>
        <begin position="268"/>
        <end position="278"/>
    </location>
</feature>
<evidence type="ECO:0000313" key="3">
    <source>
        <dbReference type="EMBL" id="PKC13659.1"/>
    </source>
</evidence>
<evidence type="ECO:0000313" key="6">
    <source>
        <dbReference type="Proteomes" id="UP000232722"/>
    </source>
</evidence>
<sequence length="795" mass="91781">MPESKGLELTISNLPEKYKDRILERRRTHGTRRTTFRDFKITLPPRPAEQPRTPEQILQRPENVFDNNFSTSKSVSSKRKSVHDDDDDEEYEQLGTPTPKMKNNDRSRSSQMSLGSPMEIDYSINVGNIEVLISKGKYNDDEERSDIVIMDEVNILDKSPGKQLVTILDEVDIPEKFSEEQLDIFMGEGNEGNEVDDRDEEEVNVQDKSSEEQLGQIFNEILKFYYNYITLFIHSFISTIDIDMDDVEVVKSSDEQEQVTEEKELSQNKRRSSRRKSKNEREIVNDKDKIPARSSKMHIDTEKDMEDKSSEEQIVETTEDTEKVIEISKGKKKPTRRHKNIVRRGVVKNKGKASAKSPEQINTVMNEVVPDKSSEEQEKVTEINEEASEKNQNKRRSTRRKNIVKRDIVKNKDKISAKSPEQIDTVMDDVIPDKSSDEKEEEEEQNAGTAEEANEINQSRKRRTRRRNEVGREIVKNKGKTSAKSSKQIDITMDKVVPDKSSDDVTGISQNKKRPTRHKKTVKNKGNPTVKSPEISDTVMDEDIPEDASVILPEDQNVAEESINQPSEETMDLEEAFEEQTAINQSRKKSSRLKIKCHKIGSSTIQDKDGNIVKKTSAAKLNELDIIGDAINDTIIEFLNDNNSFKKEIQYFKNEIELHLLEQSDLFDEQIMMRSSLRKSKTQMNCLRKEMLDVQRERDKVRKELANERRIFVNEEQERKKLEQAHNFLTDLETLREAVDAEDNMQEDQEDEGILDGFKGLLVSVTSRKGRFDALCRFNMLLEMCEKIVRQATDT</sequence>
<proteinExistence type="predicted"/>
<dbReference type="AlphaFoldDB" id="A0A2I1DRW8"/>
<dbReference type="OrthoDB" id="2396748at2759"/>
<feature type="compositionally biased region" description="Basic residues" evidence="2">
    <location>
        <begin position="511"/>
        <end position="523"/>
    </location>
</feature>
<feature type="region of interest" description="Disordered" evidence="2">
    <location>
        <begin position="252"/>
        <end position="535"/>
    </location>
</feature>
<protein>
    <submittedName>
        <fullName evidence="3">Uncharacterized protein</fullName>
    </submittedName>
</protein>
<feature type="compositionally biased region" description="Basic and acidic residues" evidence="2">
    <location>
        <begin position="467"/>
        <end position="476"/>
    </location>
</feature>
<feature type="compositionally biased region" description="Polar residues" evidence="2">
    <location>
        <begin position="480"/>
        <end position="489"/>
    </location>
</feature>
<feature type="coiled-coil region" evidence="1">
    <location>
        <begin position="677"/>
        <end position="752"/>
    </location>
</feature>
<feature type="compositionally biased region" description="Basic residues" evidence="2">
    <location>
        <begin position="330"/>
        <end position="353"/>
    </location>
</feature>
<feature type="compositionally biased region" description="Basic and acidic residues" evidence="2">
    <location>
        <begin position="404"/>
        <end position="416"/>
    </location>
</feature>
<feature type="compositionally biased region" description="Basic and acidic residues" evidence="2">
    <location>
        <begin position="492"/>
        <end position="503"/>
    </location>
</feature>
<reference evidence="4 5" key="4">
    <citation type="submission" date="2017-10" db="EMBL/GenBank/DDBJ databases">
        <title>Genome analyses suggest a sexual origin of heterokaryosis in a supposedly ancient asexual fungus.</title>
        <authorList>
            <person name="Corradi N."/>
            <person name="Sedzielewska K."/>
            <person name="Noel J."/>
            <person name="Charron P."/>
            <person name="Farinelli L."/>
            <person name="Marton T."/>
            <person name="Kruger M."/>
            <person name="Pelin A."/>
            <person name="Brachmann A."/>
            <person name="Corradi N."/>
        </authorList>
    </citation>
    <scope>NUCLEOTIDE SEQUENCE [LARGE SCALE GENOMIC DNA]</scope>
    <source>
        <strain evidence="4 5">A1</strain>
    </source>
</reference>
<evidence type="ECO:0000313" key="5">
    <source>
        <dbReference type="Proteomes" id="UP000232688"/>
    </source>
</evidence>
<reference evidence="3 6" key="2">
    <citation type="submission" date="2017-09" db="EMBL/GenBank/DDBJ databases">
        <title>Extensive intraspecific genome diversity in a model arbuscular mycorrhizal fungus.</title>
        <authorList>
            <person name="Chen E.C."/>
            <person name="Morin E."/>
            <person name="Beaudet D."/>
            <person name="Noel J."/>
            <person name="Ndikumana S."/>
            <person name="Charron P."/>
            <person name="St-Onge C."/>
            <person name="Giorgi J."/>
            <person name="Grigoriev I.V."/>
            <person name="Roux C."/>
            <person name="Martin F.M."/>
            <person name="Corradi N."/>
        </authorList>
    </citation>
    <scope>NUCLEOTIDE SEQUENCE [LARGE SCALE GENOMIC DNA]</scope>
    <source>
        <strain evidence="3 6">A5</strain>
    </source>
</reference>
<dbReference type="VEuPathDB" id="FungiDB:FUN_023613"/>
<organism evidence="3 6">
    <name type="scientific">Rhizophagus irregularis</name>
    <dbReference type="NCBI Taxonomy" id="588596"/>
    <lineage>
        <taxon>Eukaryota</taxon>
        <taxon>Fungi</taxon>
        <taxon>Fungi incertae sedis</taxon>
        <taxon>Mucoromycota</taxon>
        <taxon>Glomeromycotina</taxon>
        <taxon>Glomeromycetes</taxon>
        <taxon>Glomerales</taxon>
        <taxon>Glomeraceae</taxon>
        <taxon>Rhizophagus</taxon>
    </lineage>
</organism>
<evidence type="ECO:0000256" key="2">
    <source>
        <dbReference type="SAM" id="MobiDB-lite"/>
    </source>
</evidence>
<reference evidence="3 6" key="1">
    <citation type="submission" date="2016-04" db="EMBL/GenBank/DDBJ databases">
        <title>Genome analyses suggest a sexual origin of heterokaryosis in a supposedly ancient asexual fungus.</title>
        <authorList>
            <person name="Ropars J."/>
            <person name="Sedzielewska K."/>
            <person name="Noel J."/>
            <person name="Charron P."/>
            <person name="Farinelli L."/>
            <person name="Marton T."/>
            <person name="Kruger M."/>
            <person name="Pelin A."/>
            <person name="Brachmann A."/>
            <person name="Corradi N."/>
        </authorList>
    </citation>
    <scope>NUCLEOTIDE SEQUENCE [LARGE SCALE GENOMIC DNA]</scope>
    <source>
        <strain evidence="3 6">A5</strain>
    </source>
</reference>
<feature type="compositionally biased region" description="Basic and acidic residues" evidence="2">
    <location>
        <begin position="252"/>
        <end position="267"/>
    </location>
</feature>
<dbReference type="EMBL" id="LLXH01000452">
    <property type="protein sequence ID" value="PKC66610.1"/>
    <property type="molecule type" value="Genomic_DNA"/>
</dbReference>
<feature type="region of interest" description="Disordered" evidence="2">
    <location>
        <begin position="23"/>
        <end position="115"/>
    </location>
</feature>
<evidence type="ECO:0000256" key="1">
    <source>
        <dbReference type="SAM" id="Coils"/>
    </source>
</evidence>
<feature type="compositionally biased region" description="Basic and acidic residues" evidence="2">
    <location>
        <begin position="369"/>
        <end position="392"/>
    </location>
</feature>
<feature type="compositionally biased region" description="Basic and acidic residues" evidence="2">
    <location>
        <begin position="320"/>
        <end position="329"/>
    </location>
</feature>
<evidence type="ECO:0000313" key="4">
    <source>
        <dbReference type="EMBL" id="PKC66610.1"/>
    </source>
</evidence>
<feature type="compositionally biased region" description="Basic and acidic residues" evidence="2">
    <location>
        <begin position="279"/>
        <end position="311"/>
    </location>
</feature>
<feature type="compositionally biased region" description="Basic residues" evidence="2">
    <location>
        <begin position="393"/>
        <end position="403"/>
    </location>
</feature>
<accession>A0A2I1DRW8</accession>
<reference evidence="4 5" key="3">
    <citation type="submission" date="2017-10" db="EMBL/GenBank/DDBJ databases">
        <title>Extensive intraspecific genome diversity in a model arbuscular mycorrhizal fungus.</title>
        <authorList>
            <person name="Chen E.C.H."/>
            <person name="Morin E."/>
            <person name="Baudet D."/>
            <person name="Noel J."/>
            <person name="Ndikumana S."/>
            <person name="Charron P."/>
            <person name="St-Onge C."/>
            <person name="Giorgi J."/>
            <person name="Grigoriev I.V."/>
            <person name="Roux C."/>
            <person name="Martin F.M."/>
            <person name="Corradi N."/>
        </authorList>
    </citation>
    <scope>NUCLEOTIDE SEQUENCE [LARGE SCALE GENOMIC DNA]</scope>
    <source>
        <strain evidence="4 5">A1</strain>
    </source>
</reference>
<name>A0A2I1DRW8_9GLOM</name>
<dbReference type="VEuPathDB" id="FungiDB:RhiirFUN_001736"/>